<protein>
    <submittedName>
        <fullName evidence="2">Uncharacterized conserved protein</fullName>
    </submittedName>
</protein>
<dbReference type="InterPro" id="IPR012440">
    <property type="entry name" value="DUF1641"/>
</dbReference>
<dbReference type="AlphaFoldDB" id="A0A0D6XSD0"/>
<dbReference type="Proteomes" id="UP000254100">
    <property type="component" value="Unassembled WGS sequence"/>
</dbReference>
<dbReference type="PANTHER" id="PTHR38433:SF1">
    <property type="entry name" value="DUF1641 DOMAIN-CONTAINING PROTEIN"/>
    <property type="match status" value="1"/>
</dbReference>
<dbReference type="Proteomes" id="UP000032366">
    <property type="component" value="Unassembled WGS sequence"/>
</dbReference>
<dbReference type="RefSeq" id="WP_044359655.1">
    <property type="nucleotide sequence ID" value="NZ_JXWY01000031.1"/>
</dbReference>
<dbReference type="OrthoDB" id="147801at2"/>
<organism evidence="2 4">
    <name type="scientific">Staphylococcus microti</name>
    <dbReference type="NCBI Taxonomy" id="569857"/>
    <lineage>
        <taxon>Bacteria</taxon>
        <taxon>Bacillati</taxon>
        <taxon>Bacillota</taxon>
        <taxon>Bacilli</taxon>
        <taxon>Bacillales</taxon>
        <taxon>Staphylococcaceae</taxon>
        <taxon>Staphylococcus</taxon>
    </lineage>
</organism>
<evidence type="ECO:0000313" key="4">
    <source>
        <dbReference type="Proteomes" id="UP000254100"/>
    </source>
</evidence>
<dbReference type="PANTHER" id="PTHR38433">
    <property type="match status" value="1"/>
</dbReference>
<dbReference type="EMBL" id="UHDT01000001">
    <property type="protein sequence ID" value="SUM58232.1"/>
    <property type="molecule type" value="Genomic_DNA"/>
</dbReference>
<evidence type="ECO:0000313" key="2">
    <source>
        <dbReference type="EMBL" id="SUM58232.1"/>
    </source>
</evidence>
<proteinExistence type="predicted"/>
<name>A0A0D6XSD0_9STAP</name>
<accession>A0A0D6XSD0</accession>
<keyword evidence="3" id="KW-1185">Reference proteome</keyword>
<evidence type="ECO:0000313" key="3">
    <source>
        <dbReference type="Proteomes" id="UP000032366"/>
    </source>
</evidence>
<reference evidence="1 3" key="1">
    <citation type="submission" date="2015-01" db="EMBL/GenBank/DDBJ databases">
        <authorList>
            <person name="Guo J."/>
        </authorList>
    </citation>
    <scope>NUCLEOTIDE SEQUENCE [LARGE SCALE GENOMIC DNA]</scope>
    <source>
        <strain evidence="1 3">DSM 22147</strain>
    </source>
</reference>
<dbReference type="EMBL" id="JXWY01000031">
    <property type="protein sequence ID" value="KIX91141.1"/>
    <property type="molecule type" value="Genomic_DNA"/>
</dbReference>
<dbReference type="STRING" id="569857.TP70_04145"/>
<sequence>MAERITKIKRIEKSEAEIKAESIAEVTDKIAENKDSILKVIDLVKNLDDAKILDALNGAVKQRGVITEKLVTEINKDQYAGFLHNIGQMVFILGDLDTDELRVLLNKVNKGIHVANQANPNARTSIRGLMGVLKDDEMNQSLTYFLNMLKGMSR</sequence>
<gene>
    <name evidence="2" type="ORF">NCTC13832_01980</name>
    <name evidence="1" type="ORF">TP70_04145</name>
</gene>
<dbReference type="Pfam" id="PF07849">
    <property type="entry name" value="DUF1641"/>
    <property type="match status" value="1"/>
</dbReference>
<reference evidence="2 4" key="2">
    <citation type="submission" date="2018-06" db="EMBL/GenBank/DDBJ databases">
        <authorList>
            <consortium name="Pathogen Informatics"/>
            <person name="Doyle S."/>
        </authorList>
    </citation>
    <scope>NUCLEOTIDE SEQUENCE [LARGE SCALE GENOMIC DNA]</scope>
    <source>
        <strain evidence="2 4">NCTC13832</strain>
    </source>
</reference>
<evidence type="ECO:0000313" key="1">
    <source>
        <dbReference type="EMBL" id="KIX91141.1"/>
    </source>
</evidence>